<reference evidence="4 5" key="1">
    <citation type="submission" date="2023-10" db="EMBL/GenBank/DDBJ databases">
        <title>Draft genome sequence of Xylaria bambusicola isolate GMP-LS, the root and basal stem rot pathogen of sugarcane in Indonesia.</title>
        <authorList>
            <person name="Selvaraj P."/>
            <person name="Muralishankar V."/>
            <person name="Muruganantham S."/>
            <person name="Sp S."/>
            <person name="Haryani S."/>
            <person name="Lau K.J.X."/>
            <person name="Naqvi N.I."/>
        </authorList>
    </citation>
    <scope>NUCLEOTIDE SEQUENCE [LARGE SCALE GENOMIC DNA]</scope>
    <source>
        <strain evidence="4">GMP-LS</strain>
    </source>
</reference>
<evidence type="ECO:0008006" key="6">
    <source>
        <dbReference type="Google" id="ProtNLM"/>
    </source>
</evidence>
<organism evidence="4 5">
    <name type="scientific">Xylaria bambusicola</name>
    <dbReference type="NCBI Taxonomy" id="326684"/>
    <lineage>
        <taxon>Eukaryota</taxon>
        <taxon>Fungi</taxon>
        <taxon>Dikarya</taxon>
        <taxon>Ascomycota</taxon>
        <taxon>Pezizomycotina</taxon>
        <taxon>Sordariomycetes</taxon>
        <taxon>Xylariomycetidae</taxon>
        <taxon>Xylariales</taxon>
        <taxon>Xylariaceae</taxon>
        <taxon>Xylaria</taxon>
    </lineage>
</organism>
<dbReference type="AlphaFoldDB" id="A0AAN7Z428"/>
<protein>
    <recommendedName>
        <fullName evidence="6">Tat pathway signal sequence</fullName>
    </recommendedName>
</protein>
<dbReference type="EMBL" id="JAWHQM010000010">
    <property type="protein sequence ID" value="KAK5628937.1"/>
    <property type="molecule type" value="Genomic_DNA"/>
</dbReference>
<keyword evidence="3" id="KW-0472">Membrane</keyword>
<dbReference type="Pfam" id="PF11807">
    <property type="entry name" value="UstYa"/>
    <property type="match status" value="1"/>
</dbReference>
<dbReference type="PANTHER" id="PTHR33365">
    <property type="entry name" value="YALI0B05434P"/>
    <property type="match status" value="1"/>
</dbReference>
<dbReference type="GO" id="GO:0043386">
    <property type="term" value="P:mycotoxin biosynthetic process"/>
    <property type="evidence" value="ECO:0007669"/>
    <property type="project" value="InterPro"/>
</dbReference>
<evidence type="ECO:0000313" key="5">
    <source>
        <dbReference type="Proteomes" id="UP001305414"/>
    </source>
</evidence>
<dbReference type="Proteomes" id="UP001305414">
    <property type="component" value="Unassembled WGS sequence"/>
</dbReference>
<sequence>MRSLSDTMGVIQKESKSAYSPIPDDQSATESDDLLYEGLKSQHAKKSRWSRWAILGSVVVFVVYSIALVTIPYMWFKKERIHGANVIDSKDKRISITKCTRVTDYLLAPIRKHIKYEPTYFGHTETSKDYSLVGKPSDQLDKNWSSLMQYFYAEVPKEYIQSLGRERDSIRLPNGNYLANYAFIHQLHCLKRLHQSYFPEHYWPDMTEEEKELQLEHSLHCLQMLVEVVMCKADETPLTMIWFDESILPGGNRTIAHECKNWDALIEGMEEVKVDPFEPGLLVHPKYGPVVPDGRNTTLDNRIGYVKHATPLDRTKWP</sequence>
<keyword evidence="5" id="KW-1185">Reference proteome</keyword>
<evidence type="ECO:0000256" key="3">
    <source>
        <dbReference type="SAM" id="Phobius"/>
    </source>
</evidence>
<dbReference type="InterPro" id="IPR021765">
    <property type="entry name" value="UstYa-like"/>
</dbReference>
<comment type="caution">
    <text evidence="4">The sequence shown here is derived from an EMBL/GenBank/DDBJ whole genome shotgun (WGS) entry which is preliminary data.</text>
</comment>
<feature type="transmembrane region" description="Helical" evidence="3">
    <location>
        <begin position="52"/>
        <end position="76"/>
    </location>
</feature>
<name>A0AAN7Z428_9PEZI</name>
<proteinExistence type="inferred from homology"/>
<comment type="similarity">
    <text evidence="2">Belongs to the ustYa family.</text>
</comment>
<keyword evidence="3" id="KW-1133">Transmembrane helix</keyword>
<dbReference type="PANTHER" id="PTHR33365:SF4">
    <property type="entry name" value="CYCLOCHLOROTINE BIOSYNTHESIS PROTEIN O"/>
    <property type="match status" value="1"/>
</dbReference>
<comment type="pathway">
    <text evidence="1">Mycotoxin biosynthesis.</text>
</comment>
<keyword evidence="3" id="KW-0812">Transmembrane</keyword>
<evidence type="ECO:0000256" key="2">
    <source>
        <dbReference type="ARBA" id="ARBA00035112"/>
    </source>
</evidence>
<gene>
    <name evidence="4" type="ORF">RRF57_004652</name>
</gene>
<accession>A0AAN7Z428</accession>
<evidence type="ECO:0000256" key="1">
    <source>
        <dbReference type="ARBA" id="ARBA00004685"/>
    </source>
</evidence>
<evidence type="ECO:0000313" key="4">
    <source>
        <dbReference type="EMBL" id="KAK5628937.1"/>
    </source>
</evidence>